<gene>
    <name evidence="1" type="ORF">IAB27_03055</name>
</gene>
<name>A0A9D1CYG4_9FIRM</name>
<dbReference type="AlphaFoldDB" id="A0A9D1CYG4"/>
<organism evidence="1 2">
    <name type="scientific">Candidatus Coprosoma intestinipullorum</name>
    <dbReference type="NCBI Taxonomy" id="2840752"/>
    <lineage>
        <taxon>Bacteria</taxon>
        <taxon>Bacillati</taxon>
        <taxon>Bacillota</taxon>
        <taxon>Bacillota incertae sedis</taxon>
        <taxon>Candidatus Coprosoma</taxon>
    </lineage>
</organism>
<evidence type="ECO:0000313" key="2">
    <source>
        <dbReference type="Proteomes" id="UP000886786"/>
    </source>
</evidence>
<dbReference type="Proteomes" id="UP000886786">
    <property type="component" value="Unassembled WGS sequence"/>
</dbReference>
<evidence type="ECO:0000313" key="1">
    <source>
        <dbReference type="EMBL" id="HIQ90589.1"/>
    </source>
</evidence>
<comment type="caution">
    <text evidence="1">The sequence shown here is derived from an EMBL/GenBank/DDBJ whole genome shotgun (WGS) entry which is preliminary data.</text>
</comment>
<accession>A0A9D1CYG4</accession>
<reference evidence="1" key="2">
    <citation type="journal article" date="2021" name="PeerJ">
        <title>Extensive microbial diversity within the chicken gut microbiome revealed by metagenomics and culture.</title>
        <authorList>
            <person name="Gilroy R."/>
            <person name="Ravi A."/>
            <person name="Getino M."/>
            <person name="Pursley I."/>
            <person name="Horton D.L."/>
            <person name="Alikhan N.F."/>
            <person name="Baker D."/>
            <person name="Gharbi K."/>
            <person name="Hall N."/>
            <person name="Watson M."/>
            <person name="Adriaenssens E.M."/>
            <person name="Foster-Nyarko E."/>
            <person name="Jarju S."/>
            <person name="Secka A."/>
            <person name="Antonio M."/>
            <person name="Oren A."/>
            <person name="Chaudhuri R.R."/>
            <person name="La Ragione R."/>
            <person name="Hildebrand F."/>
            <person name="Pallen M.J."/>
        </authorList>
    </citation>
    <scope>NUCLEOTIDE SEQUENCE</scope>
    <source>
        <strain evidence="1">CHK147-3167</strain>
    </source>
</reference>
<proteinExistence type="predicted"/>
<dbReference type="EMBL" id="DVFV01000057">
    <property type="protein sequence ID" value="HIQ90589.1"/>
    <property type="molecule type" value="Genomic_DNA"/>
</dbReference>
<reference evidence="1" key="1">
    <citation type="submission" date="2020-10" db="EMBL/GenBank/DDBJ databases">
        <authorList>
            <person name="Gilroy R."/>
        </authorList>
    </citation>
    <scope>NUCLEOTIDE SEQUENCE</scope>
    <source>
        <strain evidence="1">CHK147-3167</strain>
    </source>
</reference>
<sequence length="179" mass="21102">MRILLMCEGQNEEVILNILLDANAFCFSRDDLIGRRPYPIRQLNNPTIKSELKHYGLPVKVYRIGDKQNEKISIPKDLKAIVTQKEIYKYCTKPELEMLLILNEGLEKEYEKVKSSQSPKTFAKKNIKYNGKKYDQSSEFLKMYYSGNNTKQLISNIKKYKIYKKHHNKDELYLADLLK</sequence>
<protein>
    <submittedName>
        <fullName evidence="1">GNAT family acetyltransferase</fullName>
    </submittedName>
</protein>